<dbReference type="InterPro" id="IPR003958">
    <property type="entry name" value="CBFA_NFYB_domain"/>
</dbReference>
<dbReference type="InterPro" id="IPR050004">
    <property type="entry name" value="HmfB-like"/>
</dbReference>
<dbReference type="EMBL" id="JXMW01000010">
    <property type="protein sequence ID" value="OQD58750.1"/>
    <property type="molecule type" value="Genomic_DNA"/>
</dbReference>
<dbReference type="PANTHER" id="PTHR47828">
    <property type="entry name" value="ARCHAEAL HISTONE A"/>
    <property type="match status" value="1"/>
</dbReference>
<evidence type="ECO:0000256" key="6">
    <source>
        <dbReference type="ARBA" id="ARBA00023125"/>
    </source>
</evidence>
<dbReference type="CDD" id="cd22909">
    <property type="entry name" value="HFD_archaea_histone-like"/>
    <property type="match status" value="1"/>
</dbReference>
<dbReference type="InterPro" id="IPR050947">
    <property type="entry name" value="Archaeal_histone_HMF"/>
</dbReference>
<dbReference type="GO" id="GO:0005737">
    <property type="term" value="C:cytoplasm"/>
    <property type="evidence" value="ECO:0007669"/>
    <property type="project" value="UniProtKB-SubCell"/>
</dbReference>
<comment type="subcellular location">
    <subcellularLocation>
        <location evidence="1">Chromosome</location>
    </subcellularLocation>
    <subcellularLocation>
        <location evidence="2">Cytoplasm</location>
    </subcellularLocation>
</comment>
<dbReference type="RefSeq" id="WP_080460443.1">
    <property type="nucleotide sequence ID" value="NZ_JXMW01000010.1"/>
</dbReference>
<protein>
    <submittedName>
        <fullName evidence="8">Histone</fullName>
    </submittedName>
</protein>
<comment type="caution">
    <text evidence="8">The sequence shown here is derived from an EMBL/GenBank/DDBJ whole genome shotgun (WGS) entry which is preliminary data.</text>
</comment>
<dbReference type="AlphaFoldDB" id="A0A1V6N206"/>
<evidence type="ECO:0000256" key="3">
    <source>
        <dbReference type="ARBA" id="ARBA00008264"/>
    </source>
</evidence>
<dbReference type="Pfam" id="PF00808">
    <property type="entry name" value="CBFD_NFYB_HMF"/>
    <property type="match status" value="1"/>
</dbReference>
<accession>A0A1V6N206</accession>
<evidence type="ECO:0000256" key="1">
    <source>
        <dbReference type="ARBA" id="ARBA00004286"/>
    </source>
</evidence>
<dbReference type="Gene3D" id="1.10.20.10">
    <property type="entry name" value="Histone, subunit A"/>
    <property type="match status" value="1"/>
</dbReference>
<dbReference type="GO" id="GO:0046982">
    <property type="term" value="F:protein heterodimerization activity"/>
    <property type="evidence" value="ECO:0007669"/>
    <property type="project" value="InterPro"/>
</dbReference>
<comment type="similarity">
    <text evidence="3">Belongs to the archaeal histone HMF family.</text>
</comment>
<organism evidence="8 9">
    <name type="scientific">Methanobrevibacter arboriphilus JCM 13429 = DSM 1125</name>
    <dbReference type="NCBI Taxonomy" id="1300164"/>
    <lineage>
        <taxon>Archaea</taxon>
        <taxon>Methanobacteriati</taxon>
        <taxon>Methanobacteriota</taxon>
        <taxon>Methanomada group</taxon>
        <taxon>Methanobacteria</taxon>
        <taxon>Methanobacteriales</taxon>
        <taxon>Methanobacteriaceae</taxon>
        <taxon>Methanobrevibacter</taxon>
    </lineage>
</organism>
<dbReference type="GO" id="GO:0005694">
    <property type="term" value="C:chromosome"/>
    <property type="evidence" value="ECO:0007669"/>
    <property type="project" value="UniProtKB-SubCell"/>
</dbReference>
<keyword evidence="5" id="KW-0963">Cytoplasm</keyword>
<proteinExistence type="inferred from homology"/>
<dbReference type="OrthoDB" id="7514at2157"/>
<evidence type="ECO:0000259" key="7">
    <source>
        <dbReference type="Pfam" id="PF00808"/>
    </source>
</evidence>
<keyword evidence="9" id="KW-1185">Reference proteome</keyword>
<dbReference type="InterPro" id="IPR009072">
    <property type="entry name" value="Histone-fold"/>
</dbReference>
<keyword evidence="6" id="KW-0238">DNA-binding</keyword>
<feature type="domain" description="Transcription factor CBF/NF-Y/archaeal histone" evidence="7">
    <location>
        <begin position="4"/>
        <end position="67"/>
    </location>
</feature>
<evidence type="ECO:0000256" key="4">
    <source>
        <dbReference type="ARBA" id="ARBA00022454"/>
    </source>
</evidence>
<sequence>MKKTELPIAPVARIVKNAGADRISEDAKEALAEALEECATTVAQKAVSYAKHAGRKTVKAEDVKLAVSSSKC</sequence>
<evidence type="ECO:0000256" key="5">
    <source>
        <dbReference type="ARBA" id="ARBA00022490"/>
    </source>
</evidence>
<dbReference type="Proteomes" id="UP000191661">
    <property type="component" value="Unassembled WGS sequence"/>
</dbReference>
<dbReference type="GO" id="GO:0003677">
    <property type="term" value="F:DNA binding"/>
    <property type="evidence" value="ECO:0007669"/>
    <property type="project" value="UniProtKB-KW"/>
</dbReference>
<dbReference type="PANTHER" id="PTHR47828:SF1">
    <property type="entry name" value="ARCHAEAL HISTONE A"/>
    <property type="match status" value="1"/>
</dbReference>
<dbReference type="SUPFAM" id="SSF47113">
    <property type="entry name" value="Histone-fold"/>
    <property type="match status" value="1"/>
</dbReference>
<gene>
    <name evidence="8" type="primary">hmfA2</name>
    <name evidence="8" type="ORF">MBBAR_10c00910</name>
</gene>
<evidence type="ECO:0000256" key="2">
    <source>
        <dbReference type="ARBA" id="ARBA00004496"/>
    </source>
</evidence>
<keyword evidence="4" id="KW-0158">Chromosome</keyword>
<evidence type="ECO:0000313" key="9">
    <source>
        <dbReference type="Proteomes" id="UP000191661"/>
    </source>
</evidence>
<name>A0A1V6N206_METAZ</name>
<reference evidence="8 9" key="1">
    <citation type="submission" date="2014-12" db="EMBL/GenBank/DDBJ databases">
        <title>Genome sequence of Methanobrevibacter arboriphilicus DH1, DSM1125.</title>
        <authorList>
            <person name="Poehlein A."/>
            <person name="Thauer R.K."/>
            <person name="Seedorf H."/>
            <person name="Daniel R."/>
        </authorList>
    </citation>
    <scope>NUCLEOTIDE SEQUENCE [LARGE SCALE GENOMIC DNA]</scope>
    <source>
        <strain evidence="8 9">DH1</strain>
    </source>
</reference>
<dbReference type="NCBIfam" id="NF043032">
    <property type="entry name" value="archaea_histone"/>
    <property type="match status" value="1"/>
</dbReference>
<evidence type="ECO:0000313" key="8">
    <source>
        <dbReference type="EMBL" id="OQD58750.1"/>
    </source>
</evidence>